<dbReference type="AlphaFoldDB" id="A0A9X8UIG4"/>
<evidence type="ECO:0000313" key="10">
    <source>
        <dbReference type="EMBL" id="TCL42805.1"/>
    </source>
</evidence>
<evidence type="ECO:0000256" key="1">
    <source>
        <dbReference type="ARBA" id="ARBA00022448"/>
    </source>
</evidence>
<dbReference type="PANTHER" id="PTHR30578">
    <property type="entry name" value="ELECTRON TRANSPORT COMPLEX PROTEIN RNFD"/>
    <property type="match status" value="1"/>
</dbReference>
<keyword evidence="4" id="KW-0288">FMN</keyword>
<dbReference type="Pfam" id="PF03116">
    <property type="entry name" value="NQR2_RnfD_RnfE"/>
    <property type="match status" value="1"/>
</dbReference>
<feature type="transmembrane region" description="Helical" evidence="9">
    <location>
        <begin position="269"/>
        <end position="287"/>
    </location>
</feature>
<keyword evidence="1" id="KW-0813">Transport</keyword>
<evidence type="ECO:0000256" key="2">
    <source>
        <dbReference type="ARBA" id="ARBA00022553"/>
    </source>
</evidence>
<feature type="transmembrane region" description="Helical" evidence="9">
    <location>
        <begin position="215"/>
        <end position="233"/>
    </location>
</feature>
<evidence type="ECO:0000256" key="9">
    <source>
        <dbReference type="SAM" id="Phobius"/>
    </source>
</evidence>
<evidence type="ECO:0000256" key="8">
    <source>
        <dbReference type="ARBA" id="ARBA00023136"/>
    </source>
</evidence>
<feature type="transmembrane region" description="Helical" evidence="9">
    <location>
        <begin position="293"/>
        <end position="310"/>
    </location>
</feature>
<dbReference type="EMBL" id="SLUK01000008">
    <property type="protein sequence ID" value="TCL42805.1"/>
    <property type="molecule type" value="Genomic_DNA"/>
</dbReference>
<dbReference type="InterPro" id="IPR004338">
    <property type="entry name" value="NqrB/RnfD"/>
</dbReference>
<protein>
    <submittedName>
        <fullName evidence="10">Electron transport complex protein RnfD</fullName>
    </submittedName>
</protein>
<feature type="transmembrane region" description="Helical" evidence="9">
    <location>
        <begin position="239"/>
        <end position="257"/>
    </location>
</feature>
<dbReference type="GO" id="GO:0005886">
    <property type="term" value="C:plasma membrane"/>
    <property type="evidence" value="ECO:0007669"/>
    <property type="project" value="TreeGrafter"/>
</dbReference>
<keyword evidence="2" id="KW-0597">Phosphoprotein</keyword>
<feature type="transmembrane region" description="Helical" evidence="9">
    <location>
        <begin position="20"/>
        <end position="39"/>
    </location>
</feature>
<evidence type="ECO:0000256" key="3">
    <source>
        <dbReference type="ARBA" id="ARBA00022630"/>
    </source>
</evidence>
<evidence type="ECO:0000256" key="5">
    <source>
        <dbReference type="ARBA" id="ARBA00022692"/>
    </source>
</evidence>
<evidence type="ECO:0000256" key="4">
    <source>
        <dbReference type="ARBA" id="ARBA00022643"/>
    </source>
</evidence>
<proteinExistence type="predicted"/>
<feature type="transmembrane region" description="Helical" evidence="9">
    <location>
        <begin position="185"/>
        <end position="203"/>
    </location>
</feature>
<keyword evidence="8 9" id="KW-0472">Membrane</keyword>
<evidence type="ECO:0000256" key="6">
    <source>
        <dbReference type="ARBA" id="ARBA00022967"/>
    </source>
</evidence>
<feature type="transmembrane region" description="Helical" evidence="9">
    <location>
        <begin position="77"/>
        <end position="106"/>
    </location>
</feature>
<dbReference type="Proteomes" id="UP000294682">
    <property type="component" value="Unassembled WGS sequence"/>
</dbReference>
<evidence type="ECO:0000256" key="7">
    <source>
        <dbReference type="ARBA" id="ARBA00022989"/>
    </source>
</evidence>
<keyword evidence="7 9" id="KW-1133">Transmembrane helix</keyword>
<dbReference type="GO" id="GO:0055085">
    <property type="term" value="P:transmembrane transport"/>
    <property type="evidence" value="ECO:0007669"/>
    <property type="project" value="InterPro"/>
</dbReference>
<keyword evidence="6" id="KW-1278">Translocase</keyword>
<keyword evidence="5 9" id="KW-0812">Transmembrane</keyword>
<keyword evidence="3" id="KW-0285">Flavoprotein</keyword>
<reference evidence="10 11" key="1">
    <citation type="submission" date="2019-03" db="EMBL/GenBank/DDBJ databases">
        <title>Genomic Encyclopedia of Type Strains, Phase IV (KMG-IV): sequencing the most valuable type-strain genomes for metagenomic binning, comparative biology and taxonomic classification.</title>
        <authorList>
            <person name="Goeker M."/>
        </authorList>
    </citation>
    <scope>NUCLEOTIDE SEQUENCE [LARGE SCALE GENOMIC DNA]</scope>
    <source>
        <strain evidence="10 11">DSM 100433</strain>
    </source>
</reference>
<evidence type="ECO:0000313" key="11">
    <source>
        <dbReference type="Proteomes" id="UP000294682"/>
    </source>
</evidence>
<accession>A0A9X8UIG4</accession>
<name>A0A9X8UIG4_9FIRM</name>
<gene>
    <name evidence="10" type="ORF">EDD78_108118</name>
</gene>
<keyword evidence="11" id="KW-1185">Reference proteome</keyword>
<dbReference type="PANTHER" id="PTHR30578:SF0">
    <property type="entry name" value="ION-TRANSLOCATING OXIDOREDUCTASE COMPLEX SUBUNIT D"/>
    <property type="match status" value="1"/>
</dbReference>
<comment type="caution">
    <text evidence="10">The sequence shown here is derived from an EMBL/GenBank/DDBJ whole genome shotgun (WGS) entry which is preliminary data.</text>
</comment>
<sequence>MILKAYNPPHIRKRDSNRSMMDDVLIVLIALYLMAFYYYGPRALLLGLHAAGVSIVCDLVCKLLLRQKLSLRDHSSLVTALLLPLLLPASVDYAVVAVAVAFALVVVKYPFGGVGHNLFNPAAGGFAFVAICFPKAVFSYPVPLEALNAFGSFTGRLVTSASYTLKAGGVPTGGDFLSMLLGNTPGPMGATNVLVVCACLLYLVVRGSVHWQMPLCFLGTCALWAGLFPRAPIPGGASVIYELFSGCLIMGAVFMLTDPVTSPKRASACVVYAVFAGVITMLFRRFGGFEESFAFSLLLCNALAPIFDYLDELFYRAVRRGRFVPAKNKKA</sequence>
<organism evidence="10 11">
    <name type="scientific">Harryflintia acetispora</name>
    <dbReference type="NCBI Taxonomy" id="1849041"/>
    <lineage>
        <taxon>Bacteria</taxon>
        <taxon>Bacillati</taxon>
        <taxon>Bacillota</taxon>
        <taxon>Clostridia</taxon>
        <taxon>Eubacteriales</taxon>
        <taxon>Oscillospiraceae</taxon>
        <taxon>Harryflintia</taxon>
    </lineage>
</organism>
<dbReference type="OrthoDB" id="9776359at2"/>
<dbReference type="RefSeq" id="WP_079699828.1">
    <property type="nucleotide sequence ID" value="NZ_JADNAH010000027.1"/>
</dbReference>
<feature type="transmembrane region" description="Helical" evidence="9">
    <location>
        <begin position="118"/>
        <end position="138"/>
    </location>
</feature>